<protein>
    <recommendedName>
        <fullName evidence="4">Molybdopterin synthase catalytic subunit</fullName>
        <ecNumber evidence="3">2.8.1.12</ecNumber>
    </recommendedName>
    <alternativeName>
        <fullName evidence="9">MPT synthase subunit 2</fullName>
    </alternativeName>
    <alternativeName>
        <fullName evidence="7">Molybdenum cofactor biosynthesis protein E</fullName>
    </alternativeName>
    <alternativeName>
        <fullName evidence="8">Molybdopterin-converting factor large subunit</fullName>
    </alternativeName>
    <alternativeName>
        <fullName evidence="10">Molybdopterin-converting factor subunit 2</fullName>
    </alternativeName>
</protein>
<dbReference type="CDD" id="cd00756">
    <property type="entry name" value="MoaE"/>
    <property type="match status" value="1"/>
</dbReference>
<evidence type="ECO:0000256" key="1">
    <source>
        <dbReference type="ARBA" id="ARBA00005046"/>
    </source>
</evidence>
<dbReference type="PANTHER" id="PTHR23404">
    <property type="entry name" value="MOLYBDOPTERIN SYNTHASE RELATED"/>
    <property type="match status" value="1"/>
</dbReference>
<evidence type="ECO:0000256" key="5">
    <source>
        <dbReference type="ARBA" id="ARBA00023150"/>
    </source>
</evidence>
<keyword evidence="13" id="KW-1185">Reference proteome</keyword>
<comment type="catalytic activity">
    <reaction evidence="11">
        <text>2 [molybdopterin-synthase sulfur-carrier protein]-C-terminal-Gly-aminoethanethioate + cyclic pyranopterin phosphate + H2O = molybdopterin + 2 [molybdopterin-synthase sulfur-carrier protein]-C-terminal Gly-Gly + 2 H(+)</text>
        <dbReference type="Rhea" id="RHEA:26333"/>
        <dbReference type="Rhea" id="RHEA-COMP:12202"/>
        <dbReference type="Rhea" id="RHEA-COMP:19907"/>
        <dbReference type="ChEBI" id="CHEBI:15377"/>
        <dbReference type="ChEBI" id="CHEBI:15378"/>
        <dbReference type="ChEBI" id="CHEBI:58698"/>
        <dbReference type="ChEBI" id="CHEBI:59648"/>
        <dbReference type="ChEBI" id="CHEBI:90778"/>
        <dbReference type="ChEBI" id="CHEBI:232372"/>
        <dbReference type="EC" id="2.8.1.12"/>
    </reaction>
</comment>
<dbReference type="RefSeq" id="WP_134356362.1">
    <property type="nucleotide sequence ID" value="NZ_CP038033.1"/>
</dbReference>
<evidence type="ECO:0000256" key="7">
    <source>
        <dbReference type="ARBA" id="ARBA00029745"/>
    </source>
</evidence>
<accession>A0A4P7BVP7</accession>
<dbReference type="Proteomes" id="UP000294325">
    <property type="component" value="Chromosome"/>
</dbReference>
<evidence type="ECO:0000256" key="10">
    <source>
        <dbReference type="ARBA" id="ARBA00032474"/>
    </source>
</evidence>
<dbReference type="KEGG" id="nwr:E3U44_01605"/>
<gene>
    <name evidence="12" type="ORF">E3U44_01605</name>
</gene>
<evidence type="ECO:0000256" key="4">
    <source>
        <dbReference type="ARBA" id="ARBA00013858"/>
    </source>
</evidence>
<evidence type="ECO:0000313" key="13">
    <source>
        <dbReference type="Proteomes" id="UP000294325"/>
    </source>
</evidence>
<dbReference type="GO" id="GO:0030366">
    <property type="term" value="F:molybdopterin synthase activity"/>
    <property type="evidence" value="ECO:0007669"/>
    <property type="project" value="UniProtKB-EC"/>
</dbReference>
<dbReference type="InterPro" id="IPR003448">
    <property type="entry name" value="Mopterin_biosynth_MoaE"/>
</dbReference>
<dbReference type="EMBL" id="CP038033">
    <property type="protein sequence ID" value="QBQ53347.1"/>
    <property type="molecule type" value="Genomic_DNA"/>
</dbReference>
<dbReference type="OrthoDB" id="9803224at2"/>
<sequence>MTIHIINAPFEPWQEVANYQQAYLGQMGRFGATACFVGTMRDFNEGENVQAMELEHYPDMTEKYLGKLTEEARRQWPILDSLIIHRYGHLQPNEPIVLVAVWSAHRAAAFKACYYLVEELKASAPFWKKETLATGTRWVESNTSS</sequence>
<organism evidence="12 13">
    <name type="scientific">Nitrosococcus wardiae</name>
    <dbReference type="NCBI Taxonomy" id="1814290"/>
    <lineage>
        <taxon>Bacteria</taxon>
        <taxon>Pseudomonadati</taxon>
        <taxon>Pseudomonadota</taxon>
        <taxon>Gammaproteobacteria</taxon>
        <taxon>Chromatiales</taxon>
        <taxon>Chromatiaceae</taxon>
        <taxon>Nitrosococcus</taxon>
    </lineage>
</organism>
<proteinExistence type="inferred from homology"/>
<keyword evidence="5" id="KW-0501">Molybdenum cofactor biosynthesis</keyword>
<evidence type="ECO:0000256" key="11">
    <source>
        <dbReference type="ARBA" id="ARBA00049878"/>
    </source>
</evidence>
<name>A0A4P7BVP7_9GAMM</name>
<evidence type="ECO:0000256" key="2">
    <source>
        <dbReference type="ARBA" id="ARBA00005426"/>
    </source>
</evidence>
<reference evidence="12 13" key="1">
    <citation type="submission" date="2019-03" db="EMBL/GenBank/DDBJ databases">
        <title>The genome sequence of Nitrosococcus wardiae strain D1FHST reveals the archetypal metabolic capacity of ammonia-oxidizing Gammaproteobacteria.</title>
        <authorList>
            <person name="Wang L."/>
            <person name="Lim C.K."/>
            <person name="Hanson T.E."/>
            <person name="Dang H."/>
            <person name="Klotz M.G."/>
        </authorList>
    </citation>
    <scope>NUCLEOTIDE SEQUENCE [LARGE SCALE GENOMIC DNA]</scope>
    <source>
        <strain evidence="12 13">D1FHS</strain>
    </source>
</reference>
<evidence type="ECO:0000256" key="6">
    <source>
        <dbReference type="ARBA" id="ARBA00026066"/>
    </source>
</evidence>
<evidence type="ECO:0000256" key="8">
    <source>
        <dbReference type="ARBA" id="ARBA00030407"/>
    </source>
</evidence>
<evidence type="ECO:0000256" key="3">
    <source>
        <dbReference type="ARBA" id="ARBA00011950"/>
    </source>
</evidence>
<dbReference type="SUPFAM" id="SSF54690">
    <property type="entry name" value="Molybdopterin synthase subunit MoaE"/>
    <property type="match status" value="1"/>
</dbReference>
<dbReference type="InterPro" id="IPR036563">
    <property type="entry name" value="MoaE_sf"/>
</dbReference>
<dbReference type="Pfam" id="PF02391">
    <property type="entry name" value="MoaE"/>
    <property type="match status" value="1"/>
</dbReference>
<dbReference type="GO" id="GO:0006777">
    <property type="term" value="P:Mo-molybdopterin cofactor biosynthetic process"/>
    <property type="evidence" value="ECO:0007669"/>
    <property type="project" value="UniProtKB-KW"/>
</dbReference>
<evidence type="ECO:0000313" key="12">
    <source>
        <dbReference type="EMBL" id="QBQ53347.1"/>
    </source>
</evidence>
<dbReference type="UniPathway" id="UPA00344"/>
<dbReference type="Gene3D" id="3.90.1170.40">
    <property type="entry name" value="Molybdopterin biosynthesis MoaE subunit"/>
    <property type="match status" value="1"/>
</dbReference>
<comment type="subunit">
    <text evidence="6">Heterotetramer of 2 MoaD subunits and 2 MoaE subunits. Also stable as homodimer. The enzyme changes between these two forms during catalysis.</text>
</comment>
<comment type="similarity">
    <text evidence="2">Belongs to the MoaE family.</text>
</comment>
<comment type="pathway">
    <text evidence="1">Cofactor biosynthesis; molybdopterin biosynthesis.</text>
</comment>
<evidence type="ECO:0000256" key="9">
    <source>
        <dbReference type="ARBA" id="ARBA00030781"/>
    </source>
</evidence>
<dbReference type="EC" id="2.8.1.12" evidence="3"/>
<dbReference type="AlphaFoldDB" id="A0A4P7BVP7"/>